<organism evidence="1 2">
    <name type="scientific">Tautonia sociabilis</name>
    <dbReference type="NCBI Taxonomy" id="2080755"/>
    <lineage>
        <taxon>Bacteria</taxon>
        <taxon>Pseudomonadati</taxon>
        <taxon>Planctomycetota</taxon>
        <taxon>Planctomycetia</taxon>
        <taxon>Isosphaerales</taxon>
        <taxon>Isosphaeraceae</taxon>
        <taxon>Tautonia</taxon>
    </lineage>
</organism>
<dbReference type="Proteomes" id="UP000280296">
    <property type="component" value="Unassembled WGS sequence"/>
</dbReference>
<comment type="caution">
    <text evidence="1">The sequence shown here is derived from an EMBL/GenBank/DDBJ whole genome shotgun (WGS) entry which is preliminary data.</text>
</comment>
<dbReference type="EMBL" id="RYZH01000024">
    <property type="protein sequence ID" value="RUL87234.1"/>
    <property type="molecule type" value="Genomic_DNA"/>
</dbReference>
<protein>
    <submittedName>
        <fullName evidence="1">Uncharacterized protein</fullName>
    </submittedName>
</protein>
<name>A0A432MIP1_9BACT</name>
<sequence length="83" mass="7985">MGAIMMTGAPVMDAFPATQGASSVPAVDYSVGATASPTAAGPTVQAEGIGTGVNTTTNQEAGRFGGAKAIGSVPINLGDQVAF</sequence>
<dbReference type="AlphaFoldDB" id="A0A432MIP1"/>
<proteinExistence type="predicted"/>
<dbReference type="RefSeq" id="WP_126725965.1">
    <property type="nucleotide sequence ID" value="NZ_RYZH01000024.1"/>
</dbReference>
<evidence type="ECO:0000313" key="1">
    <source>
        <dbReference type="EMBL" id="RUL87234.1"/>
    </source>
</evidence>
<evidence type="ECO:0000313" key="2">
    <source>
        <dbReference type="Proteomes" id="UP000280296"/>
    </source>
</evidence>
<accession>A0A432MIP1</accession>
<reference evidence="1 2" key="1">
    <citation type="submission" date="2018-12" db="EMBL/GenBank/DDBJ databases">
        <authorList>
            <person name="Toschakov S.V."/>
        </authorList>
    </citation>
    <scope>NUCLEOTIDE SEQUENCE [LARGE SCALE GENOMIC DNA]</scope>
    <source>
        <strain evidence="1 2">GM2012</strain>
    </source>
</reference>
<gene>
    <name evidence="1" type="ORF">TsocGM_13490</name>
</gene>
<reference evidence="1 2" key="2">
    <citation type="submission" date="2019-01" db="EMBL/GenBank/DDBJ databases">
        <title>Tautonia sociabilis, a novel thermotolerant planctomycete of Isosphaeraceae family, isolated from a 4000 m deep subterranean habitat.</title>
        <authorList>
            <person name="Kovaleva O.L."/>
            <person name="Elcheninov A.G."/>
            <person name="Van Heerden E."/>
            <person name="Toshchakov S.V."/>
            <person name="Novikov A."/>
            <person name="Bonch-Osmolovskaya E.A."/>
            <person name="Kublanov I.V."/>
        </authorList>
    </citation>
    <scope>NUCLEOTIDE SEQUENCE [LARGE SCALE GENOMIC DNA]</scope>
    <source>
        <strain evidence="1 2">GM2012</strain>
    </source>
</reference>
<keyword evidence="2" id="KW-1185">Reference proteome</keyword>